<evidence type="ECO:0000259" key="2">
    <source>
        <dbReference type="Pfam" id="PF03067"/>
    </source>
</evidence>
<evidence type="ECO:0000256" key="1">
    <source>
        <dbReference type="SAM" id="SignalP"/>
    </source>
</evidence>
<evidence type="ECO:0000313" key="4">
    <source>
        <dbReference type="Proteomes" id="UP000440578"/>
    </source>
</evidence>
<reference evidence="3 4" key="1">
    <citation type="submission" date="2019-07" db="EMBL/GenBank/DDBJ databases">
        <title>Draft genome assembly of a fouling barnacle, Amphibalanus amphitrite (Darwin, 1854): The first reference genome for Thecostraca.</title>
        <authorList>
            <person name="Kim W."/>
        </authorList>
    </citation>
    <scope>NUCLEOTIDE SEQUENCE [LARGE SCALE GENOMIC DNA]</scope>
    <source>
        <strain evidence="3">SNU_AA5</strain>
        <tissue evidence="3">Soma without cirri and trophi</tissue>
    </source>
</reference>
<protein>
    <recommendedName>
        <fullName evidence="2">Chitin-binding type-4 domain-containing protein</fullName>
    </recommendedName>
</protein>
<name>A0A6A4VUG4_AMPAM</name>
<comment type="caution">
    <text evidence="3">The sequence shown here is derived from an EMBL/GenBank/DDBJ whole genome shotgun (WGS) entry which is preliminary data.</text>
</comment>
<dbReference type="AlphaFoldDB" id="A0A6A4VUG4"/>
<evidence type="ECO:0000313" key="3">
    <source>
        <dbReference type="EMBL" id="KAF0299687.1"/>
    </source>
</evidence>
<dbReference type="EMBL" id="VIIS01001341">
    <property type="protein sequence ID" value="KAF0299687.1"/>
    <property type="molecule type" value="Genomic_DNA"/>
</dbReference>
<sequence>MRSTLGVLLLLVGHVAGHGRLMDPPARNAMWRFNFSNPVNYNDNELFCGGFVVHHQQNGGKCGPCGDNYVMKVPRPHEAGGEFAQGIIGKRYTSGQLVEVEVELTANHRGKFVIRLCPHNNDKTIVTQECFNRYPLMVAGTHSHEYSLQDGSGKAGIFRWKVELPPYLTCTQCVMQWTYYAGNTWGTCSDGEQAVGCGPQETFINCADIAIVSNTPYFGPVHNSSKCEAVGKLAEKPEAHLYCHQNCLGYPSHCPQDKCRCF</sequence>
<dbReference type="OrthoDB" id="64893at2759"/>
<feature type="domain" description="Chitin-binding type-4" evidence="2">
    <location>
        <begin position="18"/>
        <end position="209"/>
    </location>
</feature>
<keyword evidence="4" id="KW-1185">Reference proteome</keyword>
<dbReference type="InterPro" id="IPR004302">
    <property type="entry name" value="Cellulose/chitin-bd_N"/>
</dbReference>
<dbReference type="Proteomes" id="UP000440578">
    <property type="component" value="Unassembled WGS sequence"/>
</dbReference>
<gene>
    <name evidence="3" type="ORF">FJT64_027639</name>
</gene>
<keyword evidence="1" id="KW-0732">Signal</keyword>
<organism evidence="3 4">
    <name type="scientific">Amphibalanus amphitrite</name>
    <name type="common">Striped barnacle</name>
    <name type="synonym">Balanus amphitrite</name>
    <dbReference type="NCBI Taxonomy" id="1232801"/>
    <lineage>
        <taxon>Eukaryota</taxon>
        <taxon>Metazoa</taxon>
        <taxon>Ecdysozoa</taxon>
        <taxon>Arthropoda</taxon>
        <taxon>Crustacea</taxon>
        <taxon>Multicrustacea</taxon>
        <taxon>Cirripedia</taxon>
        <taxon>Thoracica</taxon>
        <taxon>Thoracicalcarea</taxon>
        <taxon>Balanomorpha</taxon>
        <taxon>Balanoidea</taxon>
        <taxon>Balanidae</taxon>
        <taxon>Amphibalaninae</taxon>
        <taxon>Amphibalanus</taxon>
    </lineage>
</organism>
<accession>A0A6A4VUG4</accession>
<feature type="chain" id="PRO_5025486150" description="Chitin-binding type-4 domain-containing protein" evidence="1">
    <location>
        <begin position="18"/>
        <end position="262"/>
    </location>
</feature>
<proteinExistence type="predicted"/>
<feature type="signal peptide" evidence="1">
    <location>
        <begin position="1"/>
        <end position="17"/>
    </location>
</feature>
<dbReference type="Pfam" id="PF03067">
    <property type="entry name" value="LPMO_10"/>
    <property type="match status" value="1"/>
</dbReference>